<dbReference type="eggNOG" id="ENOG5031WBS">
    <property type="taxonomic scope" value="Bacteria"/>
</dbReference>
<comment type="caution">
    <text evidence="1">The sequence shown here is derived from an EMBL/GenBank/DDBJ whole genome shotgun (WGS) entry which is preliminary data.</text>
</comment>
<reference evidence="1 2" key="1">
    <citation type="submission" date="2013-02" db="EMBL/GenBank/DDBJ databases">
        <title>Whole genome shotgun sequence of Gordonia malaquae NBRC 108250.</title>
        <authorList>
            <person name="Yoshida I."/>
            <person name="Hosoyama A."/>
            <person name="Tsuchikane K."/>
            <person name="Ando Y."/>
            <person name="Baba S."/>
            <person name="Ohji S."/>
            <person name="Hamada M."/>
            <person name="Tamura T."/>
            <person name="Yamazoe A."/>
            <person name="Yamazaki S."/>
            <person name="Fujita N."/>
        </authorList>
    </citation>
    <scope>NUCLEOTIDE SEQUENCE [LARGE SCALE GENOMIC DNA]</scope>
    <source>
        <strain evidence="1 2">NBRC 108250</strain>
    </source>
</reference>
<name>M3VC02_GORML</name>
<dbReference type="RefSeq" id="WP_008380706.1">
    <property type="nucleotide sequence ID" value="NZ_BAOP01000029.1"/>
</dbReference>
<dbReference type="Proteomes" id="UP000035009">
    <property type="component" value="Unassembled WGS sequence"/>
</dbReference>
<dbReference type="STRING" id="410332.SAMN04488550_1176"/>
<keyword evidence="2" id="KW-1185">Reference proteome</keyword>
<organism evidence="1 2">
    <name type="scientific">Gordonia malaquae NBRC 108250</name>
    <dbReference type="NCBI Taxonomy" id="1223542"/>
    <lineage>
        <taxon>Bacteria</taxon>
        <taxon>Bacillati</taxon>
        <taxon>Actinomycetota</taxon>
        <taxon>Actinomycetes</taxon>
        <taxon>Mycobacteriales</taxon>
        <taxon>Gordoniaceae</taxon>
        <taxon>Gordonia</taxon>
    </lineage>
</organism>
<evidence type="ECO:0000313" key="1">
    <source>
        <dbReference type="EMBL" id="GAC81158.1"/>
    </source>
</evidence>
<protein>
    <submittedName>
        <fullName evidence="1">Uncharacterized protein</fullName>
    </submittedName>
</protein>
<accession>M3VC02</accession>
<proteinExistence type="predicted"/>
<gene>
    <name evidence="1" type="ORF">GM1_029_00610</name>
</gene>
<sequence length="73" mass="8083">MTRRRRPTRKCDSCARGTRSVTGYCTDHRPADAIPFVHRVPGDSISFAGLTFTSSQARRLADALHDALDEGHI</sequence>
<dbReference type="EMBL" id="BAOP01000029">
    <property type="protein sequence ID" value="GAC81158.1"/>
    <property type="molecule type" value="Genomic_DNA"/>
</dbReference>
<dbReference type="AlphaFoldDB" id="M3VC02"/>
<evidence type="ECO:0000313" key="2">
    <source>
        <dbReference type="Proteomes" id="UP000035009"/>
    </source>
</evidence>
<dbReference type="OrthoDB" id="9974285at2"/>